<dbReference type="PRINTS" id="PR01210">
    <property type="entry name" value="GGTRANSPTASE"/>
</dbReference>
<dbReference type="Gene3D" id="1.10.246.130">
    <property type="match status" value="1"/>
</dbReference>
<dbReference type="GO" id="GO:0006750">
    <property type="term" value="P:glutathione biosynthetic process"/>
    <property type="evidence" value="ECO:0007669"/>
    <property type="project" value="UniProtKB-KW"/>
</dbReference>
<dbReference type="EMBL" id="PKUN01000022">
    <property type="protein sequence ID" value="PLX60999.1"/>
    <property type="molecule type" value="Genomic_DNA"/>
</dbReference>
<dbReference type="EC" id="2.3.2.2" evidence="11"/>
<evidence type="ECO:0000256" key="2">
    <source>
        <dbReference type="ARBA" id="ARBA00001089"/>
    </source>
</evidence>
<dbReference type="GO" id="GO:0103068">
    <property type="term" value="F:leukotriene C4 gamma-glutamyl transferase activity"/>
    <property type="evidence" value="ECO:0007669"/>
    <property type="project" value="UniProtKB-EC"/>
</dbReference>
<dbReference type="InterPro" id="IPR029055">
    <property type="entry name" value="Ntn_hydrolases_N"/>
</dbReference>
<keyword evidence="4 11" id="KW-0808">Transferase</keyword>
<comment type="subunit">
    <text evidence="11">This enzyme consists of two polypeptide chains, which are synthesized in precursor form from a single polypeptide.</text>
</comment>
<name>A0A2N6CUZ2_9GAMM</name>
<keyword evidence="5 11" id="KW-0378">Hydrolase</keyword>
<proteinExistence type="inferred from homology"/>
<feature type="binding site" evidence="10">
    <location>
        <position position="468"/>
    </location>
    <ligand>
        <name>L-glutamate</name>
        <dbReference type="ChEBI" id="CHEBI:29985"/>
    </ligand>
</feature>
<protein>
    <recommendedName>
        <fullName evidence="11">Glutathione hydrolase proenzyme</fullName>
        <ecNumber evidence="11">2.3.2.2</ecNumber>
        <ecNumber evidence="11">3.4.19.13</ecNumber>
    </recommendedName>
    <component>
        <recommendedName>
            <fullName evidence="11">Glutathione hydrolase large chain</fullName>
        </recommendedName>
    </component>
    <component>
        <recommendedName>
            <fullName evidence="11">Glutathione hydrolase small chain</fullName>
        </recommendedName>
    </component>
</protein>
<dbReference type="GO" id="GO:0006751">
    <property type="term" value="P:glutathione catabolic process"/>
    <property type="evidence" value="ECO:0007669"/>
    <property type="project" value="UniProtKB-UniRule"/>
</dbReference>
<dbReference type="AlphaFoldDB" id="A0A2N6CUZ2"/>
<accession>A0A2N6CUZ2</accession>
<comment type="PTM">
    <text evidence="11">Cleaved by autocatalysis into a large and a small subunit.</text>
</comment>
<dbReference type="PANTHER" id="PTHR43199:SF1">
    <property type="entry name" value="GLUTATHIONE HYDROLASE PROENZYME"/>
    <property type="match status" value="1"/>
</dbReference>
<evidence type="ECO:0000256" key="7">
    <source>
        <dbReference type="ARBA" id="ARBA00023315"/>
    </source>
</evidence>
<comment type="catalytic activity">
    <reaction evidence="8 11">
        <text>an N-terminal (5-L-glutamyl)-[peptide] + an alpha-amino acid = 5-L-glutamyl amino acid + an N-terminal L-alpha-aminoacyl-[peptide]</text>
        <dbReference type="Rhea" id="RHEA:23904"/>
        <dbReference type="Rhea" id="RHEA-COMP:9780"/>
        <dbReference type="Rhea" id="RHEA-COMP:9795"/>
        <dbReference type="ChEBI" id="CHEBI:77644"/>
        <dbReference type="ChEBI" id="CHEBI:78597"/>
        <dbReference type="ChEBI" id="CHEBI:78599"/>
        <dbReference type="ChEBI" id="CHEBI:78608"/>
        <dbReference type="EC" id="2.3.2.2"/>
    </reaction>
</comment>
<dbReference type="InterPro" id="IPR043137">
    <property type="entry name" value="GGT_ssub_C"/>
</dbReference>
<organism evidence="12 13">
    <name type="scientific">Sedimenticola selenatireducens</name>
    <dbReference type="NCBI Taxonomy" id="191960"/>
    <lineage>
        <taxon>Bacteria</taxon>
        <taxon>Pseudomonadati</taxon>
        <taxon>Pseudomonadota</taxon>
        <taxon>Gammaproteobacteria</taxon>
        <taxon>Chromatiales</taxon>
        <taxon>Sedimenticolaceae</taxon>
        <taxon>Sedimenticola</taxon>
    </lineage>
</organism>
<dbReference type="PANTHER" id="PTHR43199">
    <property type="entry name" value="GLUTATHIONE HYDROLASE"/>
    <property type="match status" value="1"/>
</dbReference>
<comment type="caution">
    <text evidence="12">The sequence shown here is derived from an EMBL/GenBank/DDBJ whole genome shotgun (WGS) entry which is preliminary data.</text>
</comment>
<sequence>MDINNYLHKLITGILTNCKKPLLFIISLLLVSVSAPSWSDDDSLGVPGVRGGVVTTSEPNAAHVGAEILRQGGNAIDAAAAVQFALNVVEPQSSGIGGGGFMLIYLAKEKKTLSIDSREKAPAAATADMFVPFVSSGGFSVASTSGIAVGVPGTLKGVELALKKWGTMTLSETLEPAIAMAEEGFRVGPRLAESTESSRLQNEPGNPAYDEARQIFRPGDAPLVEGQLLVQPDLAHTLRLIADQGTDVFYSGEIAGAIVAAQKATRDSRPEGEGRMTLNDLANYQAVIREPVSGEYRGYTIKSMGPPSSGALTVLQILKLVERFPIGDETEGFGFGTTRTLNVMIEAMRLAFADRAVWMGDEDFVDVPKTGLLDDDYIALRSALISPDARQANVLPDDPRPFDVAMTAGKQKLAALTPALDKGVNTTHFSIVDRHGNMVSYTTTVESAWGTGLMVPGYGFLLNNELTDFNFIPAFNADPGSFNPGANDVAPNKRPRSSMSPSMVFRCKKPLAAYGSPGGSTIIDSVVNVSMNLIDHRMDIQEAVDAPRIAQTSANGTVGREIGFSEQVMEQLGTLGHSVRDPAEIGSVQAVIIDREGKTQYGAADRRRVGGIVSLNRDEVERRK</sequence>
<keyword evidence="11" id="KW-0317">Glutathione biosynthesis</keyword>
<dbReference type="Gene3D" id="3.60.20.40">
    <property type="match status" value="1"/>
</dbReference>
<dbReference type="UniPathway" id="UPA00204"/>
<feature type="binding site" evidence="10">
    <location>
        <begin position="497"/>
        <end position="498"/>
    </location>
    <ligand>
        <name>L-glutamate</name>
        <dbReference type="ChEBI" id="CHEBI:29985"/>
    </ligand>
</feature>
<dbReference type="NCBIfam" id="TIGR00066">
    <property type="entry name" value="g_glut_trans"/>
    <property type="match status" value="1"/>
</dbReference>
<evidence type="ECO:0000256" key="3">
    <source>
        <dbReference type="ARBA" id="ARBA00009381"/>
    </source>
</evidence>
<gene>
    <name evidence="12" type="primary">ggt</name>
    <name evidence="12" type="ORF">C0630_13140</name>
</gene>
<comment type="similarity">
    <text evidence="3 11">Belongs to the gamma-glutamyltransferase family.</text>
</comment>
<dbReference type="InterPro" id="IPR000101">
    <property type="entry name" value="GGT_peptidase"/>
</dbReference>
<dbReference type="GO" id="GO:0036374">
    <property type="term" value="F:glutathione hydrolase activity"/>
    <property type="evidence" value="ECO:0007669"/>
    <property type="project" value="UniProtKB-UniRule"/>
</dbReference>
<dbReference type="SUPFAM" id="SSF56235">
    <property type="entry name" value="N-terminal nucleophile aminohydrolases (Ntn hydrolases)"/>
    <property type="match status" value="1"/>
</dbReference>
<evidence type="ECO:0000256" key="5">
    <source>
        <dbReference type="ARBA" id="ARBA00022801"/>
    </source>
</evidence>
<evidence type="ECO:0000313" key="12">
    <source>
        <dbReference type="EMBL" id="PLX60999.1"/>
    </source>
</evidence>
<dbReference type="RefSeq" id="WP_273439943.1">
    <property type="nucleotide sequence ID" value="NZ_PKUN01000022.1"/>
</dbReference>
<evidence type="ECO:0000256" key="8">
    <source>
        <dbReference type="ARBA" id="ARBA00047417"/>
    </source>
</evidence>
<evidence type="ECO:0000256" key="4">
    <source>
        <dbReference type="ARBA" id="ARBA00022679"/>
    </source>
</evidence>
<dbReference type="STRING" id="1111735.GCA_000428045_00039"/>
<evidence type="ECO:0000256" key="6">
    <source>
        <dbReference type="ARBA" id="ARBA00023145"/>
    </source>
</evidence>
<feature type="active site" description="Nucleophile" evidence="9">
    <location>
        <position position="426"/>
    </location>
</feature>
<evidence type="ECO:0000256" key="10">
    <source>
        <dbReference type="PIRSR" id="PIRSR600101-2"/>
    </source>
</evidence>
<dbReference type="InterPro" id="IPR043138">
    <property type="entry name" value="GGT_lsub"/>
</dbReference>
<dbReference type="EC" id="3.4.19.13" evidence="11"/>
<reference evidence="12 13" key="1">
    <citation type="submission" date="2017-11" db="EMBL/GenBank/DDBJ databases">
        <title>Genome-resolved metagenomics identifies genetic mobility, metabolic interactions, and unexpected diversity in perchlorate-reducing communities.</title>
        <authorList>
            <person name="Barnum T.P."/>
            <person name="Figueroa I.A."/>
            <person name="Carlstrom C.I."/>
            <person name="Lucas L.N."/>
            <person name="Engelbrektson A.L."/>
            <person name="Coates J.D."/>
        </authorList>
    </citation>
    <scope>NUCLEOTIDE SEQUENCE [LARGE SCALE GENOMIC DNA]</scope>
    <source>
        <strain evidence="12">BM301</strain>
    </source>
</reference>
<feature type="binding site" evidence="10">
    <location>
        <position position="118"/>
    </location>
    <ligand>
        <name>L-glutamate</name>
        <dbReference type="ChEBI" id="CHEBI:29985"/>
    </ligand>
</feature>
<comment type="pathway">
    <text evidence="11">Sulfur metabolism; glutathione metabolism.</text>
</comment>
<comment type="catalytic activity">
    <reaction evidence="1 11">
        <text>an S-substituted glutathione + H2O = an S-substituted L-cysteinylglycine + L-glutamate</text>
        <dbReference type="Rhea" id="RHEA:59468"/>
        <dbReference type="ChEBI" id="CHEBI:15377"/>
        <dbReference type="ChEBI" id="CHEBI:29985"/>
        <dbReference type="ChEBI" id="CHEBI:90779"/>
        <dbReference type="ChEBI" id="CHEBI:143103"/>
        <dbReference type="EC" id="3.4.19.13"/>
    </reaction>
</comment>
<dbReference type="Proteomes" id="UP000235015">
    <property type="component" value="Unassembled WGS sequence"/>
</dbReference>
<dbReference type="Pfam" id="PF01019">
    <property type="entry name" value="G_glu_transpept"/>
    <property type="match status" value="1"/>
</dbReference>
<dbReference type="InterPro" id="IPR051792">
    <property type="entry name" value="GGT_bact"/>
</dbReference>
<evidence type="ECO:0000256" key="9">
    <source>
        <dbReference type="PIRSR" id="PIRSR600101-1"/>
    </source>
</evidence>
<evidence type="ECO:0000256" key="1">
    <source>
        <dbReference type="ARBA" id="ARBA00001049"/>
    </source>
</evidence>
<comment type="catalytic activity">
    <reaction evidence="2 11">
        <text>glutathione + H2O = L-cysteinylglycine + L-glutamate</text>
        <dbReference type="Rhea" id="RHEA:28807"/>
        <dbReference type="ChEBI" id="CHEBI:15377"/>
        <dbReference type="ChEBI" id="CHEBI:29985"/>
        <dbReference type="ChEBI" id="CHEBI:57925"/>
        <dbReference type="ChEBI" id="CHEBI:61694"/>
        <dbReference type="EC" id="3.4.19.13"/>
    </reaction>
</comment>
<keyword evidence="6 11" id="KW-0865">Zymogen</keyword>
<feature type="binding site" evidence="10">
    <location>
        <position position="519"/>
    </location>
    <ligand>
        <name>L-glutamate</name>
        <dbReference type="ChEBI" id="CHEBI:29985"/>
    </ligand>
</feature>
<keyword evidence="7 11" id="KW-0012">Acyltransferase</keyword>
<evidence type="ECO:0000256" key="11">
    <source>
        <dbReference type="RuleBase" id="RU368036"/>
    </source>
</evidence>
<evidence type="ECO:0000313" key="13">
    <source>
        <dbReference type="Proteomes" id="UP000235015"/>
    </source>
</evidence>